<keyword evidence="1" id="KW-0067">ATP-binding</keyword>
<dbReference type="PANTHER" id="PTHR30270">
    <property type="entry name" value="THIAMINE-MONOPHOSPHATE KINASE"/>
    <property type="match status" value="1"/>
</dbReference>
<keyword evidence="1" id="KW-0479">Metal-binding</keyword>
<comment type="pathway">
    <text evidence="1">Cofactor biosynthesis; thiamine diphosphate biosynthesis; thiamine diphosphate from thiamine phosphate: step 1/1.</text>
</comment>
<dbReference type="HAMAP" id="MF_02128">
    <property type="entry name" value="TMP_kinase"/>
    <property type="match status" value="1"/>
</dbReference>
<dbReference type="InterPro" id="IPR010918">
    <property type="entry name" value="PurM-like_C_dom"/>
</dbReference>
<dbReference type="SUPFAM" id="SSF56042">
    <property type="entry name" value="PurM C-terminal domain-like"/>
    <property type="match status" value="1"/>
</dbReference>
<evidence type="ECO:0000259" key="3">
    <source>
        <dbReference type="Pfam" id="PF02769"/>
    </source>
</evidence>
<feature type="binding site" evidence="1">
    <location>
        <position position="43"/>
    </location>
    <ligand>
        <name>Mg(2+)</name>
        <dbReference type="ChEBI" id="CHEBI:18420"/>
        <label>3</label>
    </ligand>
</feature>
<organism evidence="4 5">
    <name type="scientific">Actinoallomurus spadix</name>
    <dbReference type="NCBI Taxonomy" id="79912"/>
    <lineage>
        <taxon>Bacteria</taxon>
        <taxon>Bacillati</taxon>
        <taxon>Actinomycetota</taxon>
        <taxon>Actinomycetes</taxon>
        <taxon>Streptosporangiales</taxon>
        <taxon>Thermomonosporaceae</taxon>
        <taxon>Actinoallomurus</taxon>
    </lineage>
</organism>
<comment type="caution">
    <text evidence="4">The sequence shown here is derived from an EMBL/GenBank/DDBJ whole genome shotgun (WGS) entry which is preliminary data.</text>
</comment>
<keyword evidence="1" id="KW-0547">Nucleotide-binding</keyword>
<feature type="binding site" evidence="1">
    <location>
        <position position="43"/>
    </location>
    <ligand>
        <name>Mg(2+)</name>
        <dbReference type="ChEBI" id="CHEBI:18420"/>
        <label>4</label>
    </ligand>
</feature>
<dbReference type="Proteomes" id="UP001501822">
    <property type="component" value="Unassembled WGS sequence"/>
</dbReference>
<comment type="similarity">
    <text evidence="1">Belongs to the thiamine-monophosphate kinase family.</text>
</comment>
<feature type="binding site" evidence="1">
    <location>
        <begin position="90"/>
        <end position="91"/>
    </location>
    <ligand>
        <name>ATP</name>
        <dbReference type="ChEBI" id="CHEBI:30616"/>
    </ligand>
</feature>
<reference evidence="4 5" key="1">
    <citation type="journal article" date="2019" name="Int. J. Syst. Evol. Microbiol.">
        <title>The Global Catalogue of Microorganisms (GCM) 10K type strain sequencing project: providing services to taxonomists for standard genome sequencing and annotation.</title>
        <authorList>
            <consortium name="The Broad Institute Genomics Platform"/>
            <consortium name="The Broad Institute Genome Sequencing Center for Infectious Disease"/>
            <person name="Wu L."/>
            <person name="Ma J."/>
        </authorList>
    </citation>
    <scope>NUCLEOTIDE SEQUENCE [LARGE SCALE GENOMIC DNA]</scope>
    <source>
        <strain evidence="4 5">JCM 3146</strain>
    </source>
</reference>
<feature type="binding site" evidence="1">
    <location>
        <position position="115"/>
    </location>
    <ligand>
        <name>ATP</name>
        <dbReference type="ChEBI" id="CHEBI:30616"/>
    </ligand>
</feature>
<protein>
    <recommendedName>
        <fullName evidence="1">Thiamine-monophosphate kinase</fullName>
        <shortName evidence="1">TMP kinase</shortName>
        <shortName evidence="1">Thiamine-phosphate kinase</shortName>
        <ecNumber evidence="1">2.7.4.16</ecNumber>
    </recommendedName>
</protein>
<dbReference type="GO" id="GO:0016301">
    <property type="term" value="F:kinase activity"/>
    <property type="evidence" value="ECO:0007669"/>
    <property type="project" value="UniProtKB-KW"/>
</dbReference>
<keyword evidence="1 4" id="KW-0418">Kinase</keyword>
<dbReference type="Pfam" id="PF00586">
    <property type="entry name" value="AIRS"/>
    <property type="match status" value="1"/>
</dbReference>
<dbReference type="InterPro" id="IPR036921">
    <property type="entry name" value="PurM-like_N_sf"/>
</dbReference>
<comment type="caution">
    <text evidence="1">Lacks conserved residue(s) required for the propagation of feature annotation.</text>
</comment>
<keyword evidence="5" id="KW-1185">Reference proteome</keyword>
<comment type="function">
    <text evidence="1">Catalyzes the ATP-dependent phosphorylation of thiamine-monophosphate (TMP) to form thiamine-pyrophosphate (TPP), the active form of vitamin B1.</text>
</comment>
<keyword evidence="1" id="KW-0460">Magnesium</keyword>
<feature type="binding site" evidence="1">
    <location>
        <position position="221"/>
    </location>
    <ligand>
        <name>substrate</name>
    </ligand>
</feature>
<feature type="binding site" evidence="1">
    <location>
        <position position="179"/>
    </location>
    <ligand>
        <name>ATP</name>
        <dbReference type="ChEBI" id="CHEBI:30616"/>
    </ligand>
</feature>
<feature type="binding site" evidence="1">
    <location>
        <position position="13"/>
    </location>
    <ligand>
        <name>Mg(2+)</name>
        <dbReference type="ChEBI" id="CHEBI:18420"/>
        <label>1</label>
    </ligand>
</feature>
<dbReference type="InterPro" id="IPR006283">
    <property type="entry name" value="ThiL-like"/>
</dbReference>
<dbReference type="Pfam" id="PF02769">
    <property type="entry name" value="AIRS_C"/>
    <property type="match status" value="1"/>
</dbReference>
<evidence type="ECO:0000313" key="4">
    <source>
        <dbReference type="EMBL" id="GAA0361827.1"/>
    </source>
</evidence>
<keyword evidence="1" id="KW-0784">Thiamine biosynthesis</keyword>
<accession>A0ABN0XE70</accession>
<feature type="binding site" evidence="1">
    <location>
        <position position="12"/>
    </location>
    <ligand>
        <name>Mg(2+)</name>
        <dbReference type="ChEBI" id="CHEBI:18420"/>
        <label>4</label>
    </ligand>
</feature>
<feature type="binding site" evidence="1">
    <location>
        <position position="91"/>
    </location>
    <ligand>
        <name>Mg(2+)</name>
        <dbReference type="ChEBI" id="CHEBI:18420"/>
        <label>1</label>
    </ligand>
</feature>
<evidence type="ECO:0000259" key="2">
    <source>
        <dbReference type="Pfam" id="PF00586"/>
    </source>
</evidence>
<name>A0ABN0XE70_9ACTN</name>
<dbReference type="Gene3D" id="3.30.1330.10">
    <property type="entry name" value="PurM-like, N-terminal domain"/>
    <property type="match status" value="1"/>
</dbReference>
<dbReference type="NCBIfam" id="TIGR01379">
    <property type="entry name" value="thiL"/>
    <property type="match status" value="1"/>
</dbReference>
<comment type="catalytic activity">
    <reaction evidence="1">
        <text>thiamine phosphate + ATP = thiamine diphosphate + ADP</text>
        <dbReference type="Rhea" id="RHEA:15913"/>
        <dbReference type="ChEBI" id="CHEBI:30616"/>
        <dbReference type="ChEBI" id="CHEBI:37575"/>
        <dbReference type="ChEBI" id="CHEBI:58937"/>
        <dbReference type="ChEBI" id="CHEBI:456216"/>
        <dbReference type="EC" id="2.7.4.16"/>
    </reaction>
</comment>
<dbReference type="SUPFAM" id="SSF55326">
    <property type="entry name" value="PurM N-terminal domain-like"/>
    <property type="match status" value="1"/>
</dbReference>
<evidence type="ECO:0000256" key="1">
    <source>
        <dbReference type="HAMAP-Rule" id="MF_02128"/>
    </source>
</evidence>
<keyword evidence="1" id="KW-0808">Transferase</keyword>
<dbReference type="Gene3D" id="3.90.650.10">
    <property type="entry name" value="PurM-like C-terminal domain"/>
    <property type="match status" value="1"/>
</dbReference>
<feature type="binding site" evidence="1">
    <location>
        <position position="21"/>
    </location>
    <ligand>
        <name>substrate</name>
    </ligand>
</feature>
<dbReference type="EMBL" id="BAAABM010000055">
    <property type="protein sequence ID" value="GAA0361827.1"/>
    <property type="molecule type" value="Genomic_DNA"/>
</dbReference>
<sequence>MVRAPGGRVVATTDLLVEGRHFRRDWSPPYDIGRKAAAQNLADVVAMGARPTALLLGFGAPPDTEIGWVDALCDGLRDECAQVGASVAGGDIVRAETVVLGVTALGALDGPAITRSGARPGDVVAVTGRLGYAAAGVELLSAGRREPADLIDAHRRPRPPYAAALGARDLGATAMLDVSDGLVQDLGHIAEAAGVRIEIDGAAVPLPPVPDGLRLALTGGDDHAFAATFPNRMPLPAEWRTIGRVVEGPAEVVVDGRTHGAGGWDHFRPPQR</sequence>
<feature type="binding site" evidence="1">
    <location>
        <position position="177"/>
    </location>
    <ligand>
        <name>Mg(2+)</name>
        <dbReference type="ChEBI" id="CHEBI:18420"/>
        <label>3</label>
    </ligand>
</feature>
<proteinExistence type="inferred from homology"/>
<dbReference type="InterPro" id="IPR016188">
    <property type="entry name" value="PurM-like_N"/>
</dbReference>
<feature type="domain" description="PurM-like C-terminal" evidence="3">
    <location>
        <begin position="119"/>
        <end position="206"/>
    </location>
</feature>
<feature type="binding site" evidence="1">
    <location>
        <position position="180"/>
    </location>
    <ligand>
        <name>Mg(2+)</name>
        <dbReference type="ChEBI" id="CHEBI:18420"/>
        <label>5</label>
    </ligand>
</feature>
<feature type="binding site" evidence="1">
    <location>
        <position position="264"/>
    </location>
    <ligand>
        <name>substrate</name>
    </ligand>
</feature>
<dbReference type="EC" id="2.7.4.16" evidence="1"/>
<dbReference type="InterPro" id="IPR036676">
    <property type="entry name" value="PurM-like_C_sf"/>
</dbReference>
<feature type="binding site" evidence="1">
    <location>
        <position position="43"/>
    </location>
    <ligand>
        <name>Mg(2+)</name>
        <dbReference type="ChEBI" id="CHEBI:18420"/>
        <label>2</label>
    </ligand>
</feature>
<comment type="miscellaneous">
    <text evidence="1">Reaction mechanism of ThiL seems to utilize a direct, inline transfer of the gamma-phosphate of ATP to TMP rather than a phosphorylated enzyme intermediate.</text>
</comment>
<feature type="binding site" evidence="1">
    <location>
        <position position="14"/>
    </location>
    <ligand>
        <name>Mg(2+)</name>
        <dbReference type="ChEBI" id="CHEBI:18420"/>
        <label>1</label>
    </ligand>
</feature>
<dbReference type="NCBIfam" id="NF004351">
    <property type="entry name" value="PRK05731.1-4"/>
    <property type="match status" value="1"/>
</dbReference>
<gene>
    <name evidence="1" type="primary">thiL</name>
    <name evidence="4" type="ORF">GCM10010151_59780</name>
</gene>
<feature type="binding site" evidence="1">
    <location>
        <position position="14"/>
    </location>
    <ligand>
        <name>Mg(2+)</name>
        <dbReference type="ChEBI" id="CHEBI:18420"/>
        <label>2</label>
    </ligand>
</feature>
<evidence type="ECO:0000313" key="5">
    <source>
        <dbReference type="Proteomes" id="UP001501822"/>
    </source>
</evidence>
<dbReference type="CDD" id="cd02194">
    <property type="entry name" value="ThiL"/>
    <property type="match status" value="1"/>
</dbReference>
<feature type="domain" description="PurM-like N-terminal" evidence="2">
    <location>
        <begin position="5"/>
        <end position="107"/>
    </location>
</feature>
<dbReference type="PANTHER" id="PTHR30270:SF0">
    <property type="entry name" value="THIAMINE-MONOPHOSPHATE KINASE"/>
    <property type="match status" value="1"/>
</dbReference>